<dbReference type="CDD" id="cd00082">
    <property type="entry name" value="HisKA"/>
    <property type="match status" value="1"/>
</dbReference>
<dbReference type="InterPro" id="IPR004358">
    <property type="entry name" value="Sig_transdc_His_kin-like_C"/>
</dbReference>
<dbReference type="InterPro" id="IPR003594">
    <property type="entry name" value="HATPase_dom"/>
</dbReference>
<evidence type="ECO:0000256" key="9">
    <source>
        <dbReference type="ARBA" id="ARBA00022777"/>
    </source>
</evidence>
<evidence type="ECO:0000256" key="3">
    <source>
        <dbReference type="ARBA" id="ARBA00012438"/>
    </source>
</evidence>
<dbReference type="Gene3D" id="1.10.287.130">
    <property type="match status" value="1"/>
</dbReference>
<dbReference type="SMART" id="SM00304">
    <property type="entry name" value="HAMP"/>
    <property type="match status" value="1"/>
</dbReference>
<dbReference type="PANTHER" id="PTHR44936">
    <property type="entry name" value="SENSOR PROTEIN CREC"/>
    <property type="match status" value="1"/>
</dbReference>
<evidence type="ECO:0000256" key="11">
    <source>
        <dbReference type="ARBA" id="ARBA00022989"/>
    </source>
</evidence>
<dbReference type="Gene3D" id="3.30.565.10">
    <property type="entry name" value="Histidine kinase-like ATPase, C-terminal domain"/>
    <property type="match status" value="1"/>
</dbReference>
<dbReference type="Pfam" id="PF02518">
    <property type="entry name" value="HATPase_c"/>
    <property type="match status" value="1"/>
</dbReference>
<dbReference type="RefSeq" id="WP_073044735.1">
    <property type="nucleotide sequence ID" value="NZ_FOLF01000001.1"/>
</dbReference>
<keyword evidence="10" id="KW-0067">ATP-binding</keyword>
<sequence length="634" mass="71202">MINIRKSFSTKLSVALLILAAPIFVISLGVLFSQSRKMIRNEAIGHASSVLNATMQQLNRHFLTIETATNANLWQVEQVFTPDSLLYFANRIVSLNPHIDGCSISAEPDMFPKYGRYFSAYSVRKADSVTTVIEEPYDYFNKVWYKTPHQLRDACWVAYYDEVDSLELTLDGMLASYCKPLYNADSAFVGVISTDLSLLRLSHEMSAMKPYPHSYFMLIGENGRYYVHPDSTLLFKQTIFTGADTRKQTDQIVLGHEMTSGKRGNMMVNMDGADCIVCYQPVPGTKWSLAIVCPDSDVMEGYHRLIYIVVSLLVLGLLVIILLSHRAMSHTIRPLHELLDKTQSITAGNMDVTIPRTTRIDVIGRLQNSFAQMLESLNYHMKSVRFVSDQTRQRNEELLQATRMAQEADRQKTTFIQNVTHQIRTPLNIIMGFAQVLSDAGSGNLSDDDLKNVTDTMNHNATQLNRMVQMLFDSSDSGLNEEMNCDKTDTLLCVQEAHQAADVVRQRYPGVSISIQSQLADDFSVLTNRTYFMHALLELMYNAAKYSDGKHVELQVSADEAMVSFAVQDQGNGIPEAEVEHLFKFFTKVDDLSEGLGLGLPLAKRHAQNLGGDVVLDTTYHGGCRFILTIPNTN</sequence>
<dbReference type="InterPro" id="IPR033479">
    <property type="entry name" value="dCache_1"/>
</dbReference>
<evidence type="ECO:0000256" key="4">
    <source>
        <dbReference type="ARBA" id="ARBA00022475"/>
    </source>
</evidence>
<dbReference type="SMART" id="SM00387">
    <property type="entry name" value="HATPase_c"/>
    <property type="match status" value="1"/>
</dbReference>
<dbReference type="PROSITE" id="PS50885">
    <property type="entry name" value="HAMP"/>
    <property type="match status" value="1"/>
</dbReference>
<dbReference type="GO" id="GO:0005524">
    <property type="term" value="F:ATP binding"/>
    <property type="evidence" value="ECO:0007669"/>
    <property type="project" value="UniProtKB-KW"/>
</dbReference>
<dbReference type="Pfam" id="PF00512">
    <property type="entry name" value="HisKA"/>
    <property type="match status" value="1"/>
</dbReference>
<evidence type="ECO:0000256" key="8">
    <source>
        <dbReference type="ARBA" id="ARBA00022741"/>
    </source>
</evidence>
<feature type="domain" description="HAMP" evidence="15">
    <location>
        <begin position="329"/>
        <end position="382"/>
    </location>
</feature>
<organism evidence="16 17">
    <name type="scientific">Xylanibacter ruminicola</name>
    <name type="common">Prevotella ruminicola</name>
    <dbReference type="NCBI Taxonomy" id="839"/>
    <lineage>
        <taxon>Bacteria</taxon>
        <taxon>Pseudomonadati</taxon>
        <taxon>Bacteroidota</taxon>
        <taxon>Bacteroidia</taxon>
        <taxon>Bacteroidales</taxon>
        <taxon>Prevotellaceae</taxon>
        <taxon>Xylanibacter</taxon>
    </lineage>
</organism>
<evidence type="ECO:0000313" key="17">
    <source>
        <dbReference type="Proteomes" id="UP000184280"/>
    </source>
</evidence>
<keyword evidence="5" id="KW-0597">Phosphoprotein</keyword>
<proteinExistence type="predicted"/>
<dbReference type="EMBL" id="FRCJ01000003">
    <property type="protein sequence ID" value="SHM39301.1"/>
    <property type="molecule type" value="Genomic_DNA"/>
</dbReference>
<dbReference type="PANTHER" id="PTHR44936:SF10">
    <property type="entry name" value="SENSOR PROTEIN RSTB"/>
    <property type="match status" value="1"/>
</dbReference>
<dbReference type="CDD" id="cd12913">
    <property type="entry name" value="PDC1_MCP_like"/>
    <property type="match status" value="1"/>
</dbReference>
<feature type="domain" description="Histidine kinase" evidence="14">
    <location>
        <begin position="418"/>
        <end position="634"/>
    </location>
</feature>
<evidence type="ECO:0000259" key="14">
    <source>
        <dbReference type="PROSITE" id="PS50109"/>
    </source>
</evidence>
<dbReference type="InterPro" id="IPR003660">
    <property type="entry name" value="HAMP_dom"/>
</dbReference>
<dbReference type="PROSITE" id="PS50109">
    <property type="entry name" value="HIS_KIN"/>
    <property type="match status" value="1"/>
</dbReference>
<dbReference type="CDD" id="cd06225">
    <property type="entry name" value="HAMP"/>
    <property type="match status" value="1"/>
</dbReference>
<dbReference type="Pfam" id="PF00672">
    <property type="entry name" value="HAMP"/>
    <property type="match status" value="1"/>
</dbReference>
<dbReference type="InterPro" id="IPR036097">
    <property type="entry name" value="HisK_dim/P_sf"/>
</dbReference>
<dbReference type="SMART" id="SM00388">
    <property type="entry name" value="HisKA"/>
    <property type="match status" value="1"/>
</dbReference>
<dbReference type="GO" id="GO:0005886">
    <property type="term" value="C:plasma membrane"/>
    <property type="evidence" value="ECO:0007669"/>
    <property type="project" value="UniProtKB-SubCell"/>
</dbReference>
<keyword evidence="11 13" id="KW-1133">Transmembrane helix</keyword>
<keyword evidence="8" id="KW-0547">Nucleotide-binding</keyword>
<feature type="transmembrane region" description="Helical" evidence="13">
    <location>
        <begin position="305"/>
        <end position="323"/>
    </location>
</feature>
<dbReference type="InterPro" id="IPR036890">
    <property type="entry name" value="HATPase_C_sf"/>
</dbReference>
<dbReference type="InterPro" id="IPR050980">
    <property type="entry name" value="2C_sensor_his_kinase"/>
</dbReference>
<dbReference type="GO" id="GO:0000155">
    <property type="term" value="F:phosphorelay sensor kinase activity"/>
    <property type="evidence" value="ECO:0007669"/>
    <property type="project" value="InterPro"/>
</dbReference>
<dbReference type="OrthoDB" id="594725at2"/>
<evidence type="ECO:0000256" key="10">
    <source>
        <dbReference type="ARBA" id="ARBA00022840"/>
    </source>
</evidence>
<dbReference type="Proteomes" id="UP000184280">
    <property type="component" value="Unassembled WGS sequence"/>
</dbReference>
<evidence type="ECO:0000256" key="2">
    <source>
        <dbReference type="ARBA" id="ARBA00004651"/>
    </source>
</evidence>
<evidence type="ECO:0000256" key="1">
    <source>
        <dbReference type="ARBA" id="ARBA00000085"/>
    </source>
</evidence>
<evidence type="ECO:0000256" key="12">
    <source>
        <dbReference type="ARBA" id="ARBA00023136"/>
    </source>
</evidence>
<dbReference type="CDD" id="cd12912">
    <property type="entry name" value="PDC2_MCP_like"/>
    <property type="match status" value="1"/>
</dbReference>
<accession>A0A1M7IEX3</accession>
<dbReference type="SUPFAM" id="SSF47384">
    <property type="entry name" value="Homodimeric domain of signal transducing histidine kinase"/>
    <property type="match status" value="1"/>
</dbReference>
<keyword evidence="4" id="KW-1003">Cell membrane</keyword>
<keyword evidence="9" id="KW-0418">Kinase</keyword>
<feature type="transmembrane region" description="Helical" evidence="13">
    <location>
        <begin position="12"/>
        <end position="32"/>
    </location>
</feature>
<evidence type="ECO:0000256" key="7">
    <source>
        <dbReference type="ARBA" id="ARBA00022692"/>
    </source>
</evidence>
<evidence type="ECO:0000259" key="15">
    <source>
        <dbReference type="PROSITE" id="PS50885"/>
    </source>
</evidence>
<comment type="catalytic activity">
    <reaction evidence="1">
        <text>ATP + protein L-histidine = ADP + protein N-phospho-L-histidine.</text>
        <dbReference type="EC" id="2.7.13.3"/>
    </reaction>
</comment>
<evidence type="ECO:0000256" key="5">
    <source>
        <dbReference type="ARBA" id="ARBA00022553"/>
    </source>
</evidence>
<keyword evidence="7 13" id="KW-0812">Transmembrane</keyword>
<comment type="subcellular location">
    <subcellularLocation>
        <location evidence="2">Cell membrane</location>
        <topology evidence="2">Multi-pass membrane protein</topology>
    </subcellularLocation>
</comment>
<gene>
    <name evidence="16" type="ORF">SAMN04488494_1864</name>
</gene>
<reference evidence="16 17" key="1">
    <citation type="submission" date="2016-11" db="EMBL/GenBank/DDBJ databases">
        <authorList>
            <person name="Jaros S."/>
            <person name="Januszkiewicz K."/>
            <person name="Wedrychowicz H."/>
        </authorList>
    </citation>
    <scope>NUCLEOTIDE SEQUENCE [LARGE SCALE GENOMIC DNA]</scope>
    <source>
        <strain evidence="16 17">BPI-34</strain>
    </source>
</reference>
<dbReference type="SUPFAM" id="SSF55874">
    <property type="entry name" value="ATPase domain of HSP90 chaperone/DNA topoisomerase II/histidine kinase"/>
    <property type="match status" value="1"/>
</dbReference>
<dbReference type="Gene3D" id="6.10.340.10">
    <property type="match status" value="1"/>
</dbReference>
<dbReference type="InterPro" id="IPR003661">
    <property type="entry name" value="HisK_dim/P_dom"/>
</dbReference>
<keyword evidence="12 13" id="KW-0472">Membrane</keyword>
<dbReference type="PRINTS" id="PR00344">
    <property type="entry name" value="BCTRLSENSOR"/>
</dbReference>
<keyword evidence="6" id="KW-0808">Transferase</keyword>
<dbReference type="InterPro" id="IPR005467">
    <property type="entry name" value="His_kinase_dom"/>
</dbReference>
<evidence type="ECO:0000256" key="13">
    <source>
        <dbReference type="SAM" id="Phobius"/>
    </source>
</evidence>
<dbReference type="EC" id="2.7.13.3" evidence="3"/>
<evidence type="ECO:0000256" key="6">
    <source>
        <dbReference type="ARBA" id="ARBA00022679"/>
    </source>
</evidence>
<name>A0A1M7IEX3_XYLRU</name>
<dbReference type="SUPFAM" id="SSF158472">
    <property type="entry name" value="HAMP domain-like"/>
    <property type="match status" value="1"/>
</dbReference>
<protein>
    <recommendedName>
        <fullName evidence="3">histidine kinase</fullName>
        <ecNumber evidence="3">2.7.13.3</ecNumber>
    </recommendedName>
</protein>
<dbReference type="AlphaFoldDB" id="A0A1M7IEX3"/>
<dbReference type="Gene3D" id="3.30.450.20">
    <property type="entry name" value="PAS domain"/>
    <property type="match status" value="2"/>
</dbReference>
<dbReference type="Pfam" id="PF02743">
    <property type="entry name" value="dCache_1"/>
    <property type="match status" value="1"/>
</dbReference>
<evidence type="ECO:0000313" key="16">
    <source>
        <dbReference type="EMBL" id="SHM39301.1"/>
    </source>
</evidence>